<sequence length="70" mass="8155">MSTSKQHRQKVFKKKKKVEEKRRILYKMSGLIDRGAKCNKNTVSMSCALPPSTQVVYGHSRKNLKYQKKV</sequence>
<dbReference type="KEGG" id="tbg:TbgDal_II1860"/>
<dbReference type="AlphaFoldDB" id="C9ZJ91"/>
<proteinExistence type="predicted"/>
<dbReference type="VEuPathDB" id="TriTrypDB:Tbg.972.2.1860"/>
<dbReference type="Proteomes" id="UP000002316">
    <property type="component" value="Chromosome 2"/>
</dbReference>
<reference evidence="2" key="1">
    <citation type="journal article" date="2010" name="PLoS Negl. Trop. Dis.">
        <title>The genome sequence of Trypanosoma brucei gambiense, causative agent of chronic human african trypanosomiasis.</title>
        <authorList>
            <person name="Jackson A.P."/>
            <person name="Sanders M."/>
            <person name="Berry A."/>
            <person name="McQuillan J."/>
            <person name="Aslett M.A."/>
            <person name="Quail M.A."/>
            <person name="Chukualim B."/>
            <person name="Capewell P."/>
            <person name="MacLeod A."/>
            <person name="Melville S.E."/>
            <person name="Gibson W."/>
            <person name="Barry J.D."/>
            <person name="Berriman M."/>
            <person name="Hertz-Fowler C."/>
        </authorList>
    </citation>
    <scope>NUCLEOTIDE SEQUENCE [LARGE SCALE GENOMIC DNA]</scope>
    <source>
        <strain evidence="2">MHOM/CI/86/DAL972</strain>
    </source>
</reference>
<dbReference type="EMBL" id="FN554965">
    <property type="protein sequence ID" value="CBH09450.1"/>
    <property type="molecule type" value="Genomic_DNA"/>
</dbReference>
<organism evidence="1 2">
    <name type="scientific">Trypanosoma brucei gambiense (strain MHOM/CI/86/DAL972)</name>
    <dbReference type="NCBI Taxonomy" id="679716"/>
    <lineage>
        <taxon>Eukaryota</taxon>
        <taxon>Discoba</taxon>
        <taxon>Euglenozoa</taxon>
        <taxon>Kinetoplastea</taxon>
        <taxon>Metakinetoplastina</taxon>
        <taxon>Trypanosomatida</taxon>
        <taxon>Trypanosomatidae</taxon>
        <taxon>Trypanosoma</taxon>
    </lineage>
</organism>
<gene>
    <name evidence="1" type="ORF">TbgDal_II1860</name>
</gene>
<evidence type="ECO:0000313" key="1">
    <source>
        <dbReference type="EMBL" id="CBH09450.1"/>
    </source>
</evidence>
<accession>C9ZJ91</accession>
<protein>
    <submittedName>
        <fullName evidence="1">Uncharacterized protein</fullName>
    </submittedName>
</protein>
<name>C9ZJ91_TRYB9</name>
<dbReference type="GeneID" id="23858585"/>
<dbReference type="RefSeq" id="XP_011771755.1">
    <property type="nucleotide sequence ID" value="XM_011773453.1"/>
</dbReference>
<evidence type="ECO:0000313" key="2">
    <source>
        <dbReference type="Proteomes" id="UP000002316"/>
    </source>
</evidence>